<dbReference type="Proteomes" id="UP001140096">
    <property type="component" value="Unassembled WGS sequence"/>
</dbReference>
<sequence>MKDRRSRVTLGSRMKHGVHVDQVKGAISRLREKDPLPDSTAVFYNGSSNITDGFTITTPTEDLGSDISGRAPPTITNAQPKIQCGCTCKCVVTNAATSAQTEGLVPSTGANTQTPIASKTNNTVGGSDIATAIKDTFIECAAATEDSAIEPAAAAEDSAIEPAKAEGTSREHAASSEDAACEETDTVESATVETADEHRIIDGAVDMVGSVATPLKTMSAGEIPPAGTGTLVESAPTTTSDSASPSNTAQPHSNIGMHTNDGGLDVDIDTAKQALFAASFAISQPEVQVTSAGAVALSAGDAMLLADTATLSVGDATLPAVLPVAPIVQPEGLISFAGNIGRPGEQLDNSNDEHANISHEPTLADNDVECSIEGLTAGAGTPQAPTAANRDSEHGDMAPRTDGTGSSADPSLMSHDIVCPVAQVASGLSALQILAEQSRTLYATVAKPRIGFSKYARGPSRLVNQSLKRSVMLRDRPIEGLRAITCSGSATQARHSEPATPAEPCASEPGTDKQRRCRLFKRMTYSSSSRVAGLLAAVNASLLGHLDETTDLQHRPRLTCVDSPMAADEPPPRPETGVAGPSDRLAAAAEAAGPPLGLVTTMDGGGEASFDDTYQQRDDTGAQQLPHQADDDGDDELYSDEQRGDGGAQHLPPQVDDDDDGLTDQGEHDAVPSYIRGWRTHPGEPDDGPLSGDYSSVSVIDTLRFRSQRKWAVYSEPPSPAEMIDSKKAARREARQVARKVAPKIIPGLHRRRSSLTYLADRLVAYKQTTTELIEWVGEDLRAIVEARRVHNAECTRVPTPDAPIPLQTQPNASREEPNGPVVEAATQPDRRSGSWRSSSGGDRQQTSQQPRQNTLAVDSRTPAPQPNASKEEPNGPVVGAASQPDRRSGSWRSSSGGGRQQASQQPRRNTSAVDSRTPAPQPDPQDPTSGGQQHGSFVERNGDGHRRRRRHHKRGGNNNGGG</sequence>
<dbReference type="EMBL" id="JANBUP010000154">
    <property type="protein sequence ID" value="KAJ2812803.1"/>
    <property type="molecule type" value="Genomic_DNA"/>
</dbReference>
<evidence type="ECO:0000313" key="2">
    <source>
        <dbReference type="Proteomes" id="UP001140096"/>
    </source>
</evidence>
<evidence type="ECO:0000313" key="1">
    <source>
        <dbReference type="EMBL" id="KAJ2812803.1"/>
    </source>
</evidence>
<keyword evidence="2" id="KW-1185">Reference proteome</keyword>
<gene>
    <name evidence="1" type="ORF">H4S07_001139</name>
</gene>
<accession>A0ACC1LP75</accession>
<protein>
    <submittedName>
        <fullName evidence="1">Uncharacterized protein</fullName>
    </submittedName>
</protein>
<name>A0ACC1LP75_9FUNG</name>
<organism evidence="1 2">
    <name type="scientific">Coemansia furcata</name>
    <dbReference type="NCBI Taxonomy" id="417177"/>
    <lineage>
        <taxon>Eukaryota</taxon>
        <taxon>Fungi</taxon>
        <taxon>Fungi incertae sedis</taxon>
        <taxon>Zoopagomycota</taxon>
        <taxon>Kickxellomycotina</taxon>
        <taxon>Kickxellomycetes</taxon>
        <taxon>Kickxellales</taxon>
        <taxon>Kickxellaceae</taxon>
        <taxon>Coemansia</taxon>
    </lineage>
</organism>
<reference evidence="1" key="1">
    <citation type="submission" date="2022-07" db="EMBL/GenBank/DDBJ databases">
        <title>Phylogenomic reconstructions and comparative analyses of Kickxellomycotina fungi.</title>
        <authorList>
            <person name="Reynolds N.K."/>
            <person name="Stajich J.E."/>
            <person name="Barry K."/>
            <person name="Grigoriev I.V."/>
            <person name="Crous P."/>
            <person name="Smith M.E."/>
        </authorList>
    </citation>
    <scope>NUCLEOTIDE SEQUENCE</scope>
    <source>
        <strain evidence="1">CBS 102833</strain>
    </source>
</reference>
<comment type="caution">
    <text evidence="1">The sequence shown here is derived from an EMBL/GenBank/DDBJ whole genome shotgun (WGS) entry which is preliminary data.</text>
</comment>
<proteinExistence type="predicted"/>